<reference evidence="1 2" key="1">
    <citation type="submission" date="2024-08" db="EMBL/GenBank/DDBJ databases">
        <title>Whole-genome sequencing of halo(alkali)philic microorganisms from hypersaline lakes.</title>
        <authorList>
            <person name="Sorokin D.Y."/>
            <person name="Merkel A.Y."/>
            <person name="Messina E."/>
            <person name="Yakimov M."/>
        </authorList>
    </citation>
    <scope>NUCLEOTIDE SEQUENCE [LARGE SCALE GENOMIC DNA]</scope>
    <source>
        <strain evidence="1 2">Cl-TMA</strain>
    </source>
</reference>
<dbReference type="PANTHER" id="PTHR35399">
    <property type="entry name" value="SLR8030 PROTEIN"/>
    <property type="match status" value="1"/>
</dbReference>
<evidence type="ECO:0000313" key="1">
    <source>
        <dbReference type="EMBL" id="MFA9459220.1"/>
    </source>
</evidence>
<dbReference type="PROSITE" id="PS51318">
    <property type="entry name" value="TAT"/>
    <property type="match status" value="1"/>
</dbReference>
<evidence type="ECO:0000313" key="2">
    <source>
        <dbReference type="Proteomes" id="UP001575181"/>
    </source>
</evidence>
<protein>
    <submittedName>
        <fullName evidence="1">PhoX family phosphatase</fullName>
    </submittedName>
</protein>
<dbReference type="InterPro" id="IPR006311">
    <property type="entry name" value="TAT_signal"/>
</dbReference>
<comment type="caution">
    <text evidence="1">The sequence shown here is derived from an EMBL/GenBank/DDBJ whole genome shotgun (WGS) entry which is preliminary data.</text>
</comment>
<dbReference type="RefSeq" id="WP_373654012.1">
    <property type="nucleotide sequence ID" value="NZ_JBGUAW010000001.1"/>
</dbReference>
<dbReference type="PANTHER" id="PTHR35399:SF2">
    <property type="entry name" value="DUF839 DOMAIN-CONTAINING PROTEIN"/>
    <property type="match status" value="1"/>
</dbReference>
<sequence length="664" mass="71500">MTCNHHFPRRIAIRELPRTLLRELAEDIPISPRNRPTFGEVLGARHGRRAFLRGALGVTAIAALGGPAAAGRAGTGVPPGGDSGGRSGVTGWSFDFPELTAGVDEDHHVAEGFIAEVLIRWGDPVLPGAGTLDPAEQSAAAQEGQFGYNNDFVAFLPLPAGAGRSARGLLAVNHEFTDGGLMFPDSRGRDGETVAIEMAAHGHTVVEVARGAEGRWSYRPDGRYNRRISARSTEIVLSGPAAGHERLRTEADPDGVRVLGTLNNCAGGVTPYGSVLIAEENFQYYFAGTVEDPAERANHARYGVPAGFYDWARYHRRFDVGAEPREPNRFGWVVEIDPYDPDSEPIKRTALGRFKHEGAETVANRDGRLVTFMGDDQRFEYVYKFVSKGRLDPDRRARNFGLLDAGTLYAARFNPDGSLDWLPLVHGTGPLTADNGFRSQAEVLIEARRAADLVGATPMDRPEDVTVDADSGRIYVMLTANAKRKADATHPANPRAGNSTGHILEIRVRDGDFANRRDDWEVLALCGDPAAPAADARWGPGTSGDGWFRNPDNGAVDHGGRLWVATDGNSEAASGRADGIWALETEGPLRGSGRHFYRVPAGAEMCGPCFTPDDETFFVAVQHPGAAPGASFESPATRWPDFEDTMPPRPAVVAITRQGGGRIG</sequence>
<dbReference type="Proteomes" id="UP001575181">
    <property type="component" value="Unassembled WGS sequence"/>
</dbReference>
<proteinExistence type="predicted"/>
<gene>
    <name evidence="1" type="ORF">ACERLL_00075</name>
</gene>
<dbReference type="Pfam" id="PF05787">
    <property type="entry name" value="PhoX"/>
    <property type="match status" value="1"/>
</dbReference>
<keyword evidence="2" id="KW-1185">Reference proteome</keyword>
<dbReference type="InterPro" id="IPR008557">
    <property type="entry name" value="PhoX"/>
</dbReference>
<organism evidence="1 2">
    <name type="scientific">Thiohalorhabdus methylotrophus</name>
    <dbReference type="NCBI Taxonomy" id="3242694"/>
    <lineage>
        <taxon>Bacteria</taxon>
        <taxon>Pseudomonadati</taxon>
        <taxon>Pseudomonadota</taxon>
        <taxon>Gammaproteobacteria</taxon>
        <taxon>Thiohalorhabdales</taxon>
        <taxon>Thiohalorhabdaceae</taxon>
        <taxon>Thiohalorhabdus</taxon>
    </lineage>
</organism>
<name>A0ABV4TPH5_9GAMM</name>
<dbReference type="EMBL" id="JBGUAW010000001">
    <property type="protein sequence ID" value="MFA9459220.1"/>
    <property type="molecule type" value="Genomic_DNA"/>
</dbReference>
<accession>A0ABV4TPH5</accession>
<dbReference type="SUPFAM" id="SSF63829">
    <property type="entry name" value="Calcium-dependent phosphotriesterase"/>
    <property type="match status" value="1"/>
</dbReference>